<gene>
    <name evidence="1" type="ORF">Scani_19870</name>
</gene>
<organism evidence="1 2">
    <name type="scientific">Streptomyces caniferus</name>
    <dbReference type="NCBI Taxonomy" id="285557"/>
    <lineage>
        <taxon>Bacteria</taxon>
        <taxon>Bacillati</taxon>
        <taxon>Actinomycetota</taxon>
        <taxon>Actinomycetes</taxon>
        <taxon>Kitasatosporales</taxon>
        <taxon>Streptomycetaceae</taxon>
        <taxon>Streptomyces</taxon>
    </lineage>
</organism>
<comment type="caution">
    <text evidence="1">The sequence shown here is derived from an EMBL/GenBank/DDBJ whole genome shotgun (WGS) entry which is preliminary data.</text>
</comment>
<sequence length="63" mass="7293">MAFGQLQSTDRPLGFSLASWEVMHAFTLPSNRKSKEVSIMREIEIKPVPVEREERRTSAFNKK</sequence>
<dbReference type="Proteomes" id="UP000435837">
    <property type="component" value="Unassembled WGS sequence"/>
</dbReference>
<dbReference type="RefSeq" id="WP_159472325.1">
    <property type="nucleotide sequence ID" value="NZ_BAAATH010000004.1"/>
</dbReference>
<proteinExistence type="predicted"/>
<accession>A0A640S3H5</accession>
<dbReference type="AlphaFoldDB" id="A0A640S3H5"/>
<evidence type="ECO:0000313" key="1">
    <source>
        <dbReference type="EMBL" id="GFE05719.1"/>
    </source>
</evidence>
<reference evidence="1 2" key="1">
    <citation type="submission" date="2019-12" db="EMBL/GenBank/DDBJ databases">
        <title>Whole genome shotgun sequence of Streptomyces caniferus NBRC 15389.</title>
        <authorList>
            <person name="Ichikawa N."/>
            <person name="Kimura A."/>
            <person name="Kitahashi Y."/>
            <person name="Komaki H."/>
            <person name="Tamura T."/>
        </authorList>
    </citation>
    <scope>NUCLEOTIDE SEQUENCE [LARGE SCALE GENOMIC DNA]</scope>
    <source>
        <strain evidence="1 2">NBRC 15389</strain>
    </source>
</reference>
<evidence type="ECO:0000313" key="2">
    <source>
        <dbReference type="Proteomes" id="UP000435837"/>
    </source>
</evidence>
<dbReference type="EMBL" id="BLIN01000003">
    <property type="protein sequence ID" value="GFE05719.1"/>
    <property type="molecule type" value="Genomic_DNA"/>
</dbReference>
<protein>
    <submittedName>
        <fullName evidence="1">Uncharacterized protein</fullName>
    </submittedName>
</protein>
<name>A0A640S3H5_9ACTN</name>